<evidence type="ECO:0000256" key="2">
    <source>
        <dbReference type="ARBA" id="ARBA00022763"/>
    </source>
</evidence>
<evidence type="ECO:0000313" key="9">
    <source>
        <dbReference type="EMBL" id="PIR47367.1"/>
    </source>
</evidence>
<evidence type="ECO:0008006" key="11">
    <source>
        <dbReference type="Google" id="ProtNLM"/>
    </source>
</evidence>
<dbReference type="Gene3D" id="3.40.1440.10">
    <property type="entry name" value="GIY-YIG endonuclease"/>
    <property type="match status" value="1"/>
</dbReference>
<keyword evidence="3" id="KW-0228">DNA excision</keyword>
<dbReference type="GO" id="GO:0009381">
    <property type="term" value="F:excinuclease ABC activity"/>
    <property type="evidence" value="ECO:0007669"/>
    <property type="project" value="InterPro"/>
</dbReference>
<evidence type="ECO:0000256" key="3">
    <source>
        <dbReference type="ARBA" id="ARBA00022769"/>
    </source>
</evidence>
<dbReference type="SMART" id="SM00465">
    <property type="entry name" value="GIYc"/>
    <property type="match status" value="1"/>
</dbReference>
<dbReference type="Pfam" id="PF08459">
    <property type="entry name" value="UvrC_RNaseH_dom"/>
    <property type="match status" value="1"/>
</dbReference>
<dbReference type="InterPro" id="IPR001943">
    <property type="entry name" value="UVR_dom"/>
</dbReference>
<gene>
    <name evidence="9" type="ORF">COV06_03740</name>
</gene>
<dbReference type="PANTHER" id="PTHR30562:SF1">
    <property type="entry name" value="UVRABC SYSTEM PROTEIN C"/>
    <property type="match status" value="1"/>
</dbReference>
<dbReference type="PANTHER" id="PTHR30562">
    <property type="entry name" value="UVRC/OXIDOREDUCTASE"/>
    <property type="match status" value="1"/>
</dbReference>
<keyword evidence="1" id="KW-0963">Cytoplasm</keyword>
<evidence type="ECO:0000313" key="10">
    <source>
        <dbReference type="Proteomes" id="UP000230084"/>
    </source>
</evidence>
<dbReference type="InterPro" id="IPR038476">
    <property type="entry name" value="UvrC_RNase_H_dom_sf"/>
</dbReference>
<dbReference type="EMBL" id="PCYM01000007">
    <property type="protein sequence ID" value="PIR47367.1"/>
    <property type="molecule type" value="Genomic_DNA"/>
</dbReference>
<dbReference type="InterPro" id="IPR047296">
    <property type="entry name" value="GIY-YIG_UvrC_Cho"/>
</dbReference>
<keyword evidence="4" id="KW-0267">Excision nuclease</keyword>
<keyword evidence="5" id="KW-0234">DNA repair</keyword>
<dbReference type="CDD" id="cd10434">
    <property type="entry name" value="GIY-YIG_UvrC_Cho"/>
    <property type="match status" value="1"/>
</dbReference>
<protein>
    <recommendedName>
        <fullName evidence="11">Excinuclease ABC subunit C</fullName>
    </recommendedName>
</protein>
<sequence>MSWVRVRRASTLNFYYTVCMAIPSPIQIKNNQLPDNPGVYLYYNAAGDLLYVGKAMSLKKRVTSYFSKKYQRDDDPYARRIGTMVQEIAKIDYVETPTVIEALVLEANYVRTKKPYYNVLLQDDRSFLFLVFTNEDYPKPVLKRGLELAREGILPFMSVEEVKKIAGHKYLAVYGPFTSPGALRKALELLRKIFPWSECNPPDERHGVRPCFYVHIKLCPGVCTGSISKAEYRKSINGLMRFFDGKKLTVIKQLEKQMKAAAAKLAFEHAGVLKRRVFALQHIRDIAVLTRDFSPLPYENPDKEFVNALGRVEAYDISNTSGTNSVGSMVVFESGRPAPSKYRKFRIKTVEGPNDVASLQEVLSRRIKRAETFPNTWPLPDVMVIDGGKPQVNAVQAILDQEQVRVPIVGLAKGADRKKDELIYDHDDTFLARVVQAQKPLFQRARDEAHRFAQSYHKQLRGKAMKRKK</sequence>
<dbReference type="InterPro" id="IPR035901">
    <property type="entry name" value="GIY-YIG_endonuc_sf"/>
</dbReference>
<comment type="caution">
    <text evidence="9">The sequence shown here is derived from an EMBL/GenBank/DDBJ whole genome shotgun (WGS) entry which is preliminary data.</text>
</comment>
<dbReference type="GO" id="GO:0006289">
    <property type="term" value="P:nucleotide-excision repair"/>
    <property type="evidence" value="ECO:0007669"/>
    <property type="project" value="InterPro"/>
</dbReference>
<dbReference type="FunFam" id="3.40.1440.10:FF:000001">
    <property type="entry name" value="UvrABC system protein C"/>
    <property type="match status" value="1"/>
</dbReference>
<dbReference type="PROSITE" id="PS50164">
    <property type="entry name" value="GIY_YIG"/>
    <property type="match status" value="1"/>
</dbReference>
<organism evidence="9 10">
    <name type="scientific">Candidatus Uhrbacteria bacterium CG10_big_fil_rev_8_21_14_0_10_50_16</name>
    <dbReference type="NCBI Taxonomy" id="1975039"/>
    <lineage>
        <taxon>Bacteria</taxon>
        <taxon>Candidatus Uhriibacteriota</taxon>
    </lineage>
</organism>
<dbReference type="SUPFAM" id="SSF82771">
    <property type="entry name" value="GIY-YIG endonuclease"/>
    <property type="match status" value="1"/>
</dbReference>
<proteinExistence type="predicted"/>
<dbReference type="InterPro" id="IPR001162">
    <property type="entry name" value="UvrC_RNase_H_dom"/>
</dbReference>
<dbReference type="Gene3D" id="3.30.420.340">
    <property type="entry name" value="UvrC, RNAse H endonuclease domain"/>
    <property type="match status" value="1"/>
</dbReference>
<dbReference type="Pfam" id="PF02151">
    <property type="entry name" value="UVR"/>
    <property type="match status" value="1"/>
</dbReference>
<dbReference type="InterPro" id="IPR036876">
    <property type="entry name" value="UVR_dom_sf"/>
</dbReference>
<evidence type="ECO:0000256" key="4">
    <source>
        <dbReference type="ARBA" id="ARBA00022881"/>
    </source>
</evidence>
<evidence type="ECO:0000259" key="7">
    <source>
        <dbReference type="PROSITE" id="PS50164"/>
    </source>
</evidence>
<dbReference type="PROSITE" id="PS50165">
    <property type="entry name" value="UVRC"/>
    <property type="match status" value="1"/>
</dbReference>
<dbReference type="InterPro" id="IPR000305">
    <property type="entry name" value="GIY-YIG_endonuc"/>
</dbReference>
<dbReference type="InterPro" id="IPR050066">
    <property type="entry name" value="UvrABC_protein_C"/>
</dbReference>
<evidence type="ECO:0000256" key="5">
    <source>
        <dbReference type="ARBA" id="ARBA00023204"/>
    </source>
</evidence>
<keyword evidence="2" id="KW-0227">DNA damage</keyword>
<evidence type="ECO:0000256" key="1">
    <source>
        <dbReference type="ARBA" id="ARBA00022490"/>
    </source>
</evidence>
<dbReference type="GO" id="GO:0009380">
    <property type="term" value="C:excinuclease repair complex"/>
    <property type="evidence" value="ECO:0007669"/>
    <property type="project" value="TreeGrafter"/>
</dbReference>
<name>A0A2H0RLQ3_9BACT</name>
<reference evidence="9 10" key="1">
    <citation type="submission" date="2017-09" db="EMBL/GenBank/DDBJ databases">
        <title>Depth-based differentiation of microbial function through sediment-hosted aquifers and enrichment of novel symbionts in the deep terrestrial subsurface.</title>
        <authorList>
            <person name="Probst A.J."/>
            <person name="Ladd B."/>
            <person name="Jarett J.K."/>
            <person name="Geller-Mcgrath D.E."/>
            <person name="Sieber C.M."/>
            <person name="Emerson J.B."/>
            <person name="Anantharaman K."/>
            <person name="Thomas B.C."/>
            <person name="Malmstrom R."/>
            <person name="Stieglmeier M."/>
            <person name="Klingl A."/>
            <person name="Woyke T."/>
            <person name="Ryan C.M."/>
            <person name="Banfield J.F."/>
        </authorList>
    </citation>
    <scope>NUCLEOTIDE SEQUENCE [LARGE SCALE GENOMIC DNA]</scope>
    <source>
        <strain evidence="9">CG10_big_fil_rev_8_21_14_0_10_50_16</strain>
    </source>
</reference>
<dbReference type="Pfam" id="PF01541">
    <property type="entry name" value="GIY-YIG"/>
    <property type="match status" value="1"/>
</dbReference>
<dbReference type="Proteomes" id="UP000230084">
    <property type="component" value="Unassembled WGS sequence"/>
</dbReference>
<dbReference type="AlphaFoldDB" id="A0A2H0RLQ3"/>
<evidence type="ECO:0000259" key="6">
    <source>
        <dbReference type="PROSITE" id="PS50151"/>
    </source>
</evidence>
<feature type="domain" description="GIY-YIG" evidence="7">
    <location>
        <begin position="35"/>
        <end position="119"/>
    </location>
</feature>
<dbReference type="SUPFAM" id="SSF46600">
    <property type="entry name" value="C-terminal UvrC-binding domain of UvrB"/>
    <property type="match status" value="1"/>
</dbReference>
<dbReference type="PROSITE" id="PS50151">
    <property type="entry name" value="UVR"/>
    <property type="match status" value="1"/>
</dbReference>
<feature type="domain" description="UvrC family homology region profile" evidence="8">
    <location>
        <begin position="311"/>
        <end position="399"/>
    </location>
</feature>
<evidence type="ECO:0000259" key="8">
    <source>
        <dbReference type="PROSITE" id="PS50165"/>
    </source>
</evidence>
<feature type="domain" description="UVR" evidence="6">
    <location>
        <begin position="248"/>
        <end position="283"/>
    </location>
</feature>
<accession>A0A2H0RLQ3</accession>
<dbReference type="Gene3D" id="4.10.860.10">
    <property type="entry name" value="UVR domain"/>
    <property type="match status" value="1"/>
</dbReference>